<keyword evidence="2" id="KW-1133">Transmembrane helix</keyword>
<dbReference type="EMBL" id="BAAAZE010000012">
    <property type="protein sequence ID" value="GAA4029354.1"/>
    <property type="molecule type" value="Genomic_DNA"/>
</dbReference>
<feature type="region of interest" description="Disordered" evidence="1">
    <location>
        <begin position="44"/>
        <end position="67"/>
    </location>
</feature>
<feature type="compositionally biased region" description="Low complexity" evidence="1">
    <location>
        <begin position="50"/>
        <end position="66"/>
    </location>
</feature>
<evidence type="ECO:0000256" key="2">
    <source>
        <dbReference type="SAM" id="Phobius"/>
    </source>
</evidence>
<sequence>MNEPALSVSIDLACGALVHRDFQILMDPVESQALLSEPVQASTARVRDNGSGSPATTAIGSGAGASFRGPAKNEIRAAGAVARARTDKSLQSPVPAKAAPNVVRRSVLKLSSDSLTKEDIATLGHLRLSNELADDVPVTDPVRQKEIRAAQNQFAMILRGEDPLRNAELANDAKVTALKRQAAAAQAQRVTEQAAFEDMRQNTLPLSWGIGLGVLLLGSLAAAGWLGLRYRALKTQGAERPWDMSFFEEKAGQGNSAIAVGEMQDSPDEEETHFFSGGTKEPVNLTSVPEFLRPADTLQPDRIEQPAHEPLAFEHASKPALTHYADSKVTDVMSADTVEALQFHSAKIENLKVEEISDIMQEAEFWISLNDSARAIEILEPYAELDSPDSPMPWLFLLDLYVAAGNQGKYALLRERTLQRFNARIATWEDVKAGDTGMTLEDFPHVIERICELWQTAEVVPYLEKLILNSREEMREGFDIAVYREIVLLISIARGFGPLNYAKPFGAKRQLSVE</sequence>
<dbReference type="Proteomes" id="UP001501353">
    <property type="component" value="Unassembled WGS sequence"/>
</dbReference>
<organism evidence="3 4">
    <name type="scientific">Actimicrobium antarcticum</name>
    <dbReference type="NCBI Taxonomy" id="1051899"/>
    <lineage>
        <taxon>Bacteria</taxon>
        <taxon>Pseudomonadati</taxon>
        <taxon>Pseudomonadota</taxon>
        <taxon>Betaproteobacteria</taxon>
        <taxon>Burkholderiales</taxon>
        <taxon>Oxalobacteraceae</taxon>
        <taxon>Actimicrobium</taxon>
    </lineage>
</organism>
<name>A0ABP7TQ45_9BURK</name>
<evidence type="ECO:0000256" key="1">
    <source>
        <dbReference type="SAM" id="MobiDB-lite"/>
    </source>
</evidence>
<evidence type="ECO:0000313" key="4">
    <source>
        <dbReference type="Proteomes" id="UP001501353"/>
    </source>
</evidence>
<evidence type="ECO:0000313" key="3">
    <source>
        <dbReference type="EMBL" id="GAA4029354.1"/>
    </source>
</evidence>
<accession>A0ABP7TQ45</accession>
<keyword evidence="4" id="KW-1185">Reference proteome</keyword>
<protein>
    <submittedName>
        <fullName evidence="3">Uncharacterized protein</fullName>
    </submittedName>
</protein>
<gene>
    <name evidence="3" type="ORF">GCM10022212_29390</name>
</gene>
<keyword evidence="2" id="KW-0812">Transmembrane</keyword>
<keyword evidence="2" id="KW-0472">Membrane</keyword>
<reference evidence="4" key="1">
    <citation type="journal article" date="2019" name="Int. J. Syst. Evol. Microbiol.">
        <title>The Global Catalogue of Microorganisms (GCM) 10K type strain sequencing project: providing services to taxonomists for standard genome sequencing and annotation.</title>
        <authorList>
            <consortium name="The Broad Institute Genomics Platform"/>
            <consortium name="The Broad Institute Genome Sequencing Center for Infectious Disease"/>
            <person name="Wu L."/>
            <person name="Ma J."/>
        </authorList>
    </citation>
    <scope>NUCLEOTIDE SEQUENCE [LARGE SCALE GENOMIC DNA]</scope>
    <source>
        <strain evidence="4">JCM 16673</strain>
    </source>
</reference>
<comment type="caution">
    <text evidence="3">The sequence shown here is derived from an EMBL/GenBank/DDBJ whole genome shotgun (WGS) entry which is preliminary data.</text>
</comment>
<proteinExistence type="predicted"/>
<feature type="transmembrane region" description="Helical" evidence="2">
    <location>
        <begin position="206"/>
        <end position="228"/>
    </location>
</feature>